<accession>A0ABS7ARS5</accession>
<dbReference type="InterPro" id="IPR036390">
    <property type="entry name" value="WH_DNA-bd_sf"/>
</dbReference>
<dbReference type="InterPro" id="IPR028978">
    <property type="entry name" value="Chorismate_lyase_/UTRA_dom_sf"/>
</dbReference>
<keyword evidence="3" id="KW-0804">Transcription</keyword>
<feature type="domain" description="HTH gntR-type" evidence="5">
    <location>
        <begin position="2"/>
        <end position="70"/>
    </location>
</feature>
<keyword evidence="2" id="KW-0238">DNA-binding</keyword>
<evidence type="ECO:0000256" key="1">
    <source>
        <dbReference type="ARBA" id="ARBA00023015"/>
    </source>
</evidence>
<dbReference type="PANTHER" id="PTHR44846">
    <property type="entry name" value="MANNOSYL-D-GLYCERATE TRANSPORT/METABOLISM SYSTEM REPRESSOR MNGR-RELATED"/>
    <property type="match status" value="1"/>
</dbReference>
<comment type="caution">
    <text evidence="6">The sequence shown here is derived from an EMBL/GenBank/DDBJ whole genome shotgun (WGS) entry which is preliminary data.</text>
</comment>
<dbReference type="InterPro" id="IPR000524">
    <property type="entry name" value="Tscrpt_reg_HTH_GntR"/>
</dbReference>
<dbReference type="SMART" id="SM00345">
    <property type="entry name" value="HTH_GNTR"/>
    <property type="match status" value="1"/>
</dbReference>
<dbReference type="PANTHER" id="PTHR44846:SF12">
    <property type="entry name" value="HTH-TYPE TRANSCRIPTIONAL REGULATOR TRER"/>
    <property type="match status" value="1"/>
</dbReference>
<dbReference type="PROSITE" id="PS50949">
    <property type="entry name" value="HTH_GNTR"/>
    <property type="match status" value="1"/>
</dbReference>
<keyword evidence="1" id="KW-0805">Transcription regulation</keyword>
<dbReference type="NCBIfam" id="TIGR02404">
    <property type="entry name" value="trehalos_R_Bsub"/>
    <property type="match status" value="1"/>
</dbReference>
<dbReference type="Pfam" id="PF07702">
    <property type="entry name" value="UTRA"/>
    <property type="match status" value="1"/>
</dbReference>
<reference evidence="6 7" key="1">
    <citation type="submission" date="2021-07" db="EMBL/GenBank/DDBJ databases">
        <title>Clostridium weizhouense sp. nov., an anaerobic bacterium isolated from activated sludge of Petroleum wastewater.</title>
        <authorList>
            <person name="Li Q."/>
        </authorList>
    </citation>
    <scope>NUCLEOTIDE SEQUENCE [LARGE SCALE GENOMIC DNA]</scope>
    <source>
        <strain evidence="6 7">YB-6</strain>
    </source>
</reference>
<dbReference type="InterPro" id="IPR012770">
    <property type="entry name" value="TreR"/>
</dbReference>
<evidence type="ECO:0000313" key="7">
    <source>
        <dbReference type="Proteomes" id="UP001519921"/>
    </source>
</evidence>
<name>A0ABS7ARS5_9CLOT</name>
<gene>
    <name evidence="6" type="primary">treR</name>
    <name evidence="6" type="ORF">KYD98_14290</name>
</gene>
<dbReference type="PRINTS" id="PR00035">
    <property type="entry name" value="HTHGNTR"/>
</dbReference>
<dbReference type="EMBL" id="JAHXPT010000012">
    <property type="protein sequence ID" value="MBW6411259.1"/>
    <property type="molecule type" value="Genomic_DNA"/>
</dbReference>
<protein>
    <recommendedName>
        <fullName evidence="4">Trehalose operon repressor</fullName>
    </recommendedName>
</protein>
<proteinExistence type="predicted"/>
<dbReference type="InterPro" id="IPR011663">
    <property type="entry name" value="UTRA"/>
</dbReference>
<dbReference type="RefSeq" id="WP_219780721.1">
    <property type="nucleotide sequence ID" value="NZ_JAHXPT010000012.1"/>
</dbReference>
<dbReference type="CDD" id="cd07377">
    <property type="entry name" value="WHTH_GntR"/>
    <property type="match status" value="1"/>
</dbReference>
<dbReference type="SUPFAM" id="SSF46785">
    <property type="entry name" value="Winged helix' DNA-binding domain"/>
    <property type="match status" value="1"/>
</dbReference>
<dbReference type="SUPFAM" id="SSF64288">
    <property type="entry name" value="Chorismate lyase-like"/>
    <property type="match status" value="1"/>
</dbReference>
<dbReference type="Pfam" id="PF00392">
    <property type="entry name" value="GntR"/>
    <property type="match status" value="1"/>
</dbReference>
<keyword evidence="7" id="KW-1185">Reference proteome</keyword>
<evidence type="ECO:0000259" key="5">
    <source>
        <dbReference type="PROSITE" id="PS50949"/>
    </source>
</evidence>
<evidence type="ECO:0000256" key="3">
    <source>
        <dbReference type="ARBA" id="ARBA00023163"/>
    </source>
</evidence>
<evidence type="ECO:0000313" key="6">
    <source>
        <dbReference type="EMBL" id="MBW6411259.1"/>
    </source>
</evidence>
<evidence type="ECO:0000256" key="4">
    <source>
        <dbReference type="NCBIfam" id="TIGR02404"/>
    </source>
</evidence>
<dbReference type="Gene3D" id="3.40.1410.10">
    <property type="entry name" value="Chorismate lyase-like"/>
    <property type="match status" value="1"/>
</dbReference>
<dbReference type="Gene3D" id="1.10.10.10">
    <property type="entry name" value="Winged helix-like DNA-binding domain superfamily/Winged helix DNA-binding domain"/>
    <property type="match status" value="1"/>
</dbReference>
<organism evidence="6 7">
    <name type="scientific">Clostridium weizhouense</name>
    <dbReference type="NCBI Taxonomy" id="2859781"/>
    <lineage>
        <taxon>Bacteria</taxon>
        <taxon>Bacillati</taxon>
        <taxon>Bacillota</taxon>
        <taxon>Clostridia</taxon>
        <taxon>Eubacteriales</taxon>
        <taxon>Clostridiaceae</taxon>
        <taxon>Clostridium</taxon>
    </lineage>
</organism>
<evidence type="ECO:0000256" key="2">
    <source>
        <dbReference type="ARBA" id="ARBA00023125"/>
    </source>
</evidence>
<dbReference type="InterPro" id="IPR050679">
    <property type="entry name" value="Bact_HTH_transcr_reg"/>
</dbReference>
<dbReference type="SMART" id="SM00866">
    <property type="entry name" value="UTRA"/>
    <property type="match status" value="1"/>
</dbReference>
<sequence length="237" mass="28295">MDKKYLIIYNNILNKIENEILKPYDKLPSESALMKEFNVSRDTVRKSLNLLEQNGYIQKSKGKLAFVLDINKVAFPVSGITSFKELAIKANWKYKTYVKQLEVVKNNKKLMNKLKISEEDEVWRLKRVREIDGEKVILDKDYMIREFVPGLTEEICNESIYDYIEKELNLKISFAKKEITVQSINEEDKMYLDMKNYNMIVVVKSYVYLEDATLFQYTESRHRPDRFRFVDFARRTY</sequence>
<dbReference type="Proteomes" id="UP001519921">
    <property type="component" value="Unassembled WGS sequence"/>
</dbReference>
<dbReference type="InterPro" id="IPR036388">
    <property type="entry name" value="WH-like_DNA-bd_sf"/>
</dbReference>